<dbReference type="GO" id="GO:0005886">
    <property type="term" value="C:plasma membrane"/>
    <property type="evidence" value="ECO:0007669"/>
    <property type="project" value="TreeGrafter"/>
</dbReference>
<dbReference type="PANTHER" id="PTHR46157:SF4">
    <property type="entry name" value="K(+) EFFLUX ANTIPORTER 3, CHLOROPLASTIC"/>
    <property type="match status" value="1"/>
</dbReference>
<dbReference type="GO" id="GO:0012505">
    <property type="term" value="C:endomembrane system"/>
    <property type="evidence" value="ECO:0007669"/>
    <property type="project" value="UniProtKB-SubCell"/>
</dbReference>
<evidence type="ECO:0000256" key="10">
    <source>
        <dbReference type="SAM" id="Phobius"/>
    </source>
</evidence>
<dbReference type="GO" id="GO:0006813">
    <property type="term" value="P:potassium ion transport"/>
    <property type="evidence" value="ECO:0007669"/>
    <property type="project" value="UniProtKB-KW"/>
</dbReference>
<feature type="transmembrane region" description="Helical" evidence="10">
    <location>
        <begin position="188"/>
        <end position="209"/>
    </location>
</feature>
<dbReference type="AlphaFoldDB" id="A0A5C4NB50"/>
<evidence type="ECO:0000256" key="9">
    <source>
        <dbReference type="ARBA" id="ARBA00023136"/>
    </source>
</evidence>
<sequence>MDNLLLQAAIYLGTAVLAVPLAARLGLGSVLGFLGAGLLIGPVLGLVGSESEDLRHFGEYGIAVMLFLVGLEVSPRALWELRHRLLGLGGLQVLLTTAAFAGCSLWLGHPWPTALTLGMVLALSSTAIVVQTLTEKGLLDTEGGRSGFSVLLLQDIAVIPMLAVLPLLAARAVQPDHDSLSVVEGLPAWATTLLILGAVGAVILTGTFLTRPVFRWIGHARLREIDTALALFIVVSIMVLMELVGLSPALGTFLAGVVLAGSEFRHELESDLQPFKGLLLGLFFIGIGAGVNADRLLENPAAFLAMTLAVIGIKAAILLVLAVLFRLRRRDRWIFSLGLAQAGEFGFVLVAYAATLGAIGGEMAERLYLIIALTMLVTPLLFLVVQRVLHERDAAPAPPDPIDTRHPVILAGVGRFGRTVDRLLRSAGQDAVLLDNDMASIERMRALGRRAFLGDPTRPEVLESAGLVAARVLVVALDNPDSTTRVVAAARRRRPDLRIVARAQDSTHAHALVHAGADEVLREVFDSALRAGRHVLEGLGVEPQEAAEIENAFAGHDRAALHELGELWQPGLPIEENEAYLARARAFHEDLEAAITERRSRPPNG</sequence>
<feature type="transmembrane region" description="Helical" evidence="10">
    <location>
        <begin position="303"/>
        <end position="327"/>
    </location>
</feature>
<keyword evidence="2" id="KW-0813">Transport</keyword>
<proteinExistence type="predicted"/>
<feature type="transmembrane region" description="Helical" evidence="10">
    <location>
        <begin position="113"/>
        <end position="134"/>
    </location>
</feature>
<dbReference type="PROSITE" id="PS51201">
    <property type="entry name" value="RCK_N"/>
    <property type="match status" value="1"/>
</dbReference>
<feature type="transmembrane region" description="Helical" evidence="10">
    <location>
        <begin position="367"/>
        <end position="385"/>
    </location>
</feature>
<feature type="transmembrane region" description="Helical" evidence="10">
    <location>
        <begin position="60"/>
        <end position="78"/>
    </location>
</feature>
<feature type="transmembrane region" description="Helical" evidence="10">
    <location>
        <begin position="146"/>
        <end position="168"/>
    </location>
</feature>
<feature type="transmembrane region" description="Helical" evidence="10">
    <location>
        <begin position="229"/>
        <end position="260"/>
    </location>
</feature>
<evidence type="ECO:0000256" key="2">
    <source>
        <dbReference type="ARBA" id="ARBA00022448"/>
    </source>
</evidence>
<keyword evidence="5 10" id="KW-0812">Transmembrane</keyword>
<evidence type="ECO:0000313" key="13">
    <source>
        <dbReference type="Proteomes" id="UP000305709"/>
    </source>
</evidence>
<reference evidence="12 13" key="1">
    <citation type="submission" date="2019-06" db="EMBL/GenBank/DDBJ databases">
        <authorList>
            <person name="Jiang L."/>
        </authorList>
    </citation>
    <scope>NUCLEOTIDE SEQUENCE [LARGE SCALE GENOMIC DNA]</scope>
    <source>
        <strain evidence="12 13">YIM 48858</strain>
    </source>
</reference>
<dbReference type="Gene3D" id="3.40.50.720">
    <property type="entry name" value="NAD(P)-binding Rossmann-like Domain"/>
    <property type="match status" value="1"/>
</dbReference>
<dbReference type="InterPro" id="IPR038770">
    <property type="entry name" value="Na+/solute_symporter_sf"/>
</dbReference>
<keyword evidence="13" id="KW-1185">Reference proteome</keyword>
<feature type="transmembrane region" description="Helical" evidence="10">
    <location>
        <begin position="85"/>
        <end position="107"/>
    </location>
</feature>
<protein>
    <submittedName>
        <fullName evidence="12">Potassium transporter</fullName>
    </submittedName>
</protein>
<keyword evidence="8" id="KW-0406">Ion transport</keyword>
<evidence type="ECO:0000256" key="6">
    <source>
        <dbReference type="ARBA" id="ARBA00022958"/>
    </source>
</evidence>
<dbReference type="SUPFAM" id="SSF51735">
    <property type="entry name" value="NAD(P)-binding Rossmann-fold domains"/>
    <property type="match status" value="1"/>
</dbReference>
<feature type="transmembrane region" description="Helical" evidence="10">
    <location>
        <begin position="333"/>
        <end position="355"/>
    </location>
</feature>
<dbReference type="Pfam" id="PF02254">
    <property type="entry name" value="TrkA_N"/>
    <property type="match status" value="1"/>
</dbReference>
<evidence type="ECO:0000256" key="5">
    <source>
        <dbReference type="ARBA" id="ARBA00022692"/>
    </source>
</evidence>
<feature type="domain" description="RCK N-terminal" evidence="11">
    <location>
        <begin position="405"/>
        <end position="521"/>
    </location>
</feature>
<evidence type="ECO:0000256" key="4">
    <source>
        <dbReference type="ARBA" id="ARBA00022538"/>
    </source>
</evidence>
<evidence type="ECO:0000256" key="8">
    <source>
        <dbReference type="ARBA" id="ARBA00023065"/>
    </source>
</evidence>
<comment type="caution">
    <text evidence="12">The sequence shown here is derived from an EMBL/GenBank/DDBJ whole genome shotgun (WGS) entry which is preliminary data.</text>
</comment>
<evidence type="ECO:0000259" key="11">
    <source>
        <dbReference type="PROSITE" id="PS51201"/>
    </source>
</evidence>
<dbReference type="EMBL" id="VDFV01000017">
    <property type="protein sequence ID" value="TNC70861.1"/>
    <property type="molecule type" value="Genomic_DNA"/>
</dbReference>
<keyword evidence="6" id="KW-0630">Potassium</keyword>
<name>A0A5C4NB50_9RHOB</name>
<evidence type="ECO:0000256" key="7">
    <source>
        <dbReference type="ARBA" id="ARBA00022989"/>
    </source>
</evidence>
<dbReference type="Pfam" id="PF00999">
    <property type="entry name" value="Na_H_Exchanger"/>
    <property type="match status" value="1"/>
</dbReference>
<keyword evidence="7 10" id="KW-1133">Transmembrane helix</keyword>
<dbReference type="GO" id="GO:0015297">
    <property type="term" value="F:antiporter activity"/>
    <property type="evidence" value="ECO:0007669"/>
    <property type="project" value="UniProtKB-KW"/>
</dbReference>
<accession>A0A5C4NB50</accession>
<dbReference type="InterPro" id="IPR036291">
    <property type="entry name" value="NAD(P)-bd_dom_sf"/>
</dbReference>
<dbReference type="GO" id="GO:1902600">
    <property type="term" value="P:proton transmembrane transport"/>
    <property type="evidence" value="ECO:0007669"/>
    <property type="project" value="InterPro"/>
</dbReference>
<feature type="transmembrane region" description="Helical" evidence="10">
    <location>
        <begin position="30"/>
        <end position="48"/>
    </location>
</feature>
<dbReference type="Proteomes" id="UP000305709">
    <property type="component" value="Unassembled WGS sequence"/>
</dbReference>
<comment type="subcellular location">
    <subcellularLocation>
        <location evidence="1">Endomembrane system</location>
        <topology evidence="1">Multi-pass membrane protein</topology>
    </subcellularLocation>
</comment>
<dbReference type="FunFam" id="3.40.50.720:FF:000036">
    <property type="entry name" value="Glutathione-regulated potassium-efflux system protein KefB"/>
    <property type="match status" value="1"/>
</dbReference>
<dbReference type="OrthoDB" id="9781411at2"/>
<evidence type="ECO:0000256" key="1">
    <source>
        <dbReference type="ARBA" id="ARBA00004127"/>
    </source>
</evidence>
<keyword evidence="9 10" id="KW-0472">Membrane</keyword>
<feature type="transmembrane region" description="Helical" evidence="10">
    <location>
        <begin position="6"/>
        <end position="23"/>
    </location>
</feature>
<dbReference type="Gene3D" id="1.20.1530.20">
    <property type="match status" value="1"/>
</dbReference>
<gene>
    <name evidence="12" type="ORF">FHG71_12720</name>
</gene>
<keyword evidence="3" id="KW-0050">Antiport</keyword>
<dbReference type="RefSeq" id="WP_139082068.1">
    <property type="nucleotide sequence ID" value="NZ_VDFV01000017.1"/>
</dbReference>
<organism evidence="12 13">
    <name type="scientific">Rubellimicrobium roseum</name>
    <dbReference type="NCBI Taxonomy" id="687525"/>
    <lineage>
        <taxon>Bacteria</taxon>
        <taxon>Pseudomonadati</taxon>
        <taxon>Pseudomonadota</taxon>
        <taxon>Alphaproteobacteria</taxon>
        <taxon>Rhodobacterales</taxon>
        <taxon>Roseobacteraceae</taxon>
        <taxon>Rubellimicrobium</taxon>
    </lineage>
</organism>
<dbReference type="InterPro" id="IPR003148">
    <property type="entry name" value="RCK_N"/>
</dbReference>
<evidence type="ECO:0000256" key="3">
    <source>
        <dbReference type="ARBA" id="ARBA00022449"/>
    </source>
</evidence>
<evidence type="ECO:0000313" key="12">
    <source>
        <dbReference type="EMBL" id="TNC70861.1"/>
    </source>
</evidence>
<keyword evidence="4" id="KW-0633">Potassium transport</keyword>
<dbReference type="InterPro" id="IPR006153">
    <property type="entry name" value="Cation/H_exchanger_TM"/>
</dbReference>
<dbReference type="PANTHER" id="PTHR46157">
    <property type="entry name" value="K(+) EFFLUX ANTIPORTER 3, CHLOROPLASTIC"/>
    <property type="match status" value="1"/>
</dbReference>